<name>A0A445G7B8_GLYSO</name>
<dbReference type="EMBL" id="QZWG01000017">
    <property type="protein sequence ID" value="RZB57082.1"/>
    <property type="molecule type" value="Genomic_DNA"/>
</dbReference>
<proteinExistence type="predicted"/>
<evidence type="ECO:0000313" key="2">
    <source>
        <dbReference type="Proteomes" id="UP000289340"/>
    </source>
</evidence>
<protein>
    <recommendedName>
        <fullName evidence="3">DDE Tnp4 domain-containing protein</fullName>
    </recommendedName>
</protein>
<gene>
    <name evidence="1" type="ORF">D0Y65_045959</name>
</gene>
<evidence type="ECO:0008006" key="3">
    <source>
        <dbReference type="Google" id="ProtNLM"/>
    </source>
</evidence>
<evidence type="ECO:0000313" key="1">
    <source>
        <dbReference type="EMBL" id="RZB57082.1"/>
    </source>
</evidence>
<dbReference type="AlphaFoldDB" id="A0A445G7B8"/>
<sequence>MEDWDGDFVEHQNEESTLLSILQDDLQEVEDISALIRNRNIQERFQHSAETVRCYIRAIDGTHIQCTELDMAMGRVGYGYCLPNPLPRLLNIFPYPYPIPDGFEFIVPSSYPSGKYYLVDVGYPTPIGYIGPYRCECYHLLEFRRSSDFANYNEVFNYYHSSLRSIIDITFGV</sequence>
<reference evidence="1 2" key="1">
    <citation type="submission" date="2018-09" db="EMBL/GenBank/DDBJ databases">
        <title>A high-quality reference genome of wild soybean provides a powerful tool to mine soybean genomes.</title>
        <authorList>
            <person name="Xie M."/>
            <person name="Chung C.Y.L."/>
            <person name="Li M.-W."/>
            <person name="Wong F.-L."/>
            <person name="Chan T.-F."/>
            <person name="Lam H.-M."/>
        </authorList>
    </citation>
    <scope>NUCLEOTIDE SEQUENCE [LARGE SCALE GENOMIC DNA]</scope>
    <source>
        <strain evidence="2">cv. W05</strain>
        <tissue evidence="1">Hypocotyl of etiolated seedlings</tissue>
    </source>
</reference>
<dbReference type="Proteomes" id="UP000289340">
    <property type="component" value="Chromosome 17"/>
</dbReference>
<keyword evidence="2" id="KW-1185">Reference proteome</keyword>
<organism evidence="1 2">
    <name type="scientific">Glycine soja</name>
    <name type="common">Wild soybean</name>
    <dbReference type="NCBI Taxonomy" id="3848"/>
    <lineage>
        <taxon>Eukaryota</taxon>
        <taxon>Viridiplantae</taxon>
        <taxon>Streptophyta</taxon>
        <taxon>Embryophyta</taxon>
        <taxon>Tracheophyta</taxon>
        <taxon>Spermatophyta</taxon>
        <taxon>Magnoliopsida</taxon>
        <taxon>eudicotyledons</taxon>
        <taxon>Gunneridae</taxon>
        <taxon>Pentapetalae</taxon>
        <taxon>rosids</taxon>
        <taxon>fabids</taxon>
        <taxon>Fabales</taxon>
        <taxon>Fabaceae</taxon>
        <taxon>Papilionoideae</taxon>
        <taxon>50 kb inversion clade</taxon>
        <taxon>NPAAA clade</taxon>
        <taxon>indigoferoid/millettioid clade</taxon>
        <taxon>Phaseoleae</taxon>
        <taxon>Glycine</taxon>
        <taxon>Glycine subgen. Soja</taxon>
    </lineage>
</organism>
<comment type="caution">
    <text evidence="1">The sequence shown here is derived from an EMBL/GenBank/DDBJ whole genome shotgun (WGS) entry which is preliminary data.</text>
</comment>
<accession>A0A445G7B8</accession>